<organism evidence="1 2">
    <name type="scientific">Hoyosella rhizosphaerae</name>
    <dbReference type="NCBI Taxonomy" id="1755582"/>
    <lineage>
        <taxon>Bacteria</taxon>
        <taxon>Bacillati</taxon>
        <taxon>Actinomycetota</taxon>
        <taxon>Actinomycetes</taxon>
        <taxon>Mycobacteriales</taxon>
        <taxon>Hoyosellaceae</taxon>
        <taxon>Hoyosella</taxon>
    </lineage>
</organism>
<reference evidence="1" key="2">
    <citation type="submission" date="2020-09" db="EMBL/GenBank/DDBJ databases">
        <authorList>
            <person name="Sun Q."/>
            <person name="Zhou Y."/>
        </authorList>
    </citation>
    <scope>NUCLEOTIDE SEQUENCE</scope>
    <source>
        <strain evidence="1">CGMCC 1.15478</strain>
    </source>
</reference>
<keyword evidence="2" id="KW-1185">Reference proteome</keyword>
<reference evidence="1" key="1">
    <citation type="journal article" date="2014" name="Int. J. Syst. Evol. Microbiol.">
        <title>Complete genome sequence of Corynebacterium casei LMG S-19264T (=DSM 44701T), isolated from a smear-ripened cheese.</title>
        <authorList>
            <consortium name="US DOE Joint Genome Institute (JGI-PGF)"/>
            <person name="Walter F."/>
            <person name="Albersmeier A."/>
            <person name="Kalinowski J."/>
            <person name="Ruckert C."/>
        </authorList>
    </citation>
    <scope>NUCLEOTIDE SEQUENCE</scope>
    <source>
        <strain evidence="1">CGMCC 1.15478</strain>
    </source>
</reference>
<evidence type="ECO:0000313" key="2">
    <source>
        <dbReference type="Proteomes" id="UP000641514"/>
    </source>
</evidence>
<dbReference type="Pfam" id="PF06078">
    <property type="entry name" value="DUF937"/>
    <property type="match status" value="1"/>
</dbReference>
<proteinExistence type="predicted"/>
<accession>A0A916UJP8</accession>
<evidence type="ECO:0008006" key="3">
    <source>
        <dbReference type="Google" id="ProtNLM"/>
    </source>
</evidence>
<gene>
    <name evidence="1" type="ORF">GCM10011410_28120</name>
</gene>
<dbReference type="RefSeq" id="WP_188676239.1">
    <property type="nucleotide sequence ID" value="NZ_BMJH01000003.1"/>
</dbReference>
<dbReference type="EMBL" id="BMJH01000003">
    <property type="protein sequence ID" value="GGC73370.1"/>
    <property type="molecule type" value="Genomic_DNA"/>
</dbReference>
<evidence type="ECO:0000313" key="1">
    <source>
        <dbReference type="EMBL" id="GGC73370.1"/>
    </source>
</evidence>
<comment type="caution">
    <text evidence="1">The sequence shown here is derived from an EMBL/GenBank/DDBJ whole genome shotgun (WGS) entry which is preliminary data.</text>
</comment>
<name>A0A916UJP8_9ACTN</name>
<protein>
    <recommendedName>
        <fullName evidence="3">DUF937 domain-containing protein</fullName>
    </recommendedName>
</protein>
<sequence length="197" mass="19693">MSPFDDLLRQVPVGEIAQKLGVDNATADNAVRQALPTLLSGLNRNAQDPKGADSIASALSGRDTSLAEKEVHIDDVDTNDGEKIVNRIFGDKKNDVISALAGGQGGSQASNESLISKVMPMLAPIVMAYMAKQYMGSNSGSGGLGNILGSVLGGQQNQGGIGGMLGGVLGDALSGGGQTKQGGLGGMLGGLLGGGKS</sequence>
<dbReference type="Proteomes" id="UP000641514">
    <property type="component" value="Unassembled WGS sequence"/>
</dbReference>
<dbReference type="AlphaFoldDB" id="A0A916UJP8"/>
<dbReference type="InterPro" id="IPR009282">
    <property type="entry name" value="DUF937"/>
</dbReference>